<feature type="binding site" evidence="9">
    <location>
        <position position="188"/>
    </location>
    <ligand>
        <name>substrate</name>
    </ligand>
</feature>
<evidence type="ECO:0000256" key="5">
    <source>
        <dbReference type="ARBA" id="ARBA00022741"/>
    </source>
</evidence>
<evidence type="ECO:0000313" key="12">
    <source>
        <dbReference type="EMBL" id="RRR19571.1"/>
    </source>
</evidence>
<accession>A0A3R8QPJ1</accession>
<dbReference type="EC" id="2.7.1.21" evidence="2 10"/>
<organism evidence="12 13">
    <name type="scientific">Brachybacterium paraconglomeratum</name>
    <dbReference type="NCBI Taxonomy" id="173362"/>
    <lineage>
        <taxon>Bacteria</taxon>
        <taxon>Bacillati</taxon>
        <taxon>Actinomycetota</taxon>
        <taxon>Actinomycetes</taxon>
        <taxon>Micrococcales</taxon>
        <taxon>Dermabacteraceae</taxon>
        <taxon>Brachybacterium</taxon>
    </lineage>
</organism>
<dbReference type="GO" id="GO:0046104">
    <property type="term" value="P:thymidine metabolic process"/>
    <property type="evidence" value="ECO:0007669"/>
    <property type="project" value="TreeGrafter"/>
</dbReference>
<dbReference type="NCBIfam" id="NF003300">
    <property type="entry name" value="PRK04296.1-5"/>
    <property type="match status" value="1"/>
</dbReference>
<evidence type="ECO:0000256" key="4">
    <source>
        <dbReference type="ARBA" id="ARBA00022679"/>
    </source>
</evidence>
<comment type="caution">
    <text evidence="12">The sequence shown here is derived from an EMBL/GenBank/DDBJ whole genome shotgun (WGS) entry which is preliminary data.</text>
</comment>
<keyword evidence="7 10" id="KW-0067">ATP-binding</keyword>
<keyword evidence="6 10" id="KW-0418">Kinase</keyword>
<evidence type="ECO:0000313" key="13">
    <source>
        <dbReference type="Proteomes" id="UP000274327"/>
    </source>
</evidence>
<protein>
    <recommendedName>
        <fullName evidence="2 10">Thymidine kinase</fullName>
        <ecNumber evidence="2 10">2.7.1.21</ecNumber>
    </recommendedName>
</protein>
<dbReference type="Gene3D" id="3.40.50.300">
    <property type="entry name" value="P-loop containing nucleotide triphosphate hydrolases"/>
    <property type="match status" value="1"/>
</dbReference>
<dbReference type="GeneID" id="78120342"/>
<gene>
    <name evidence="12" type="ORF">DS079_04760</name>
</gene>
<dbReference type="Proteomes" id="UP000274327">
    <property type="component" value="Unassembled WGS sequence"/>
</dbReference>
<proteinExistence type="inferred from homology"/>
<sequence length="209" mass="23099">MAKLHFKYGAMNSGKSDTLIKTAYNYDERGLATLTVKPALDTKGEDWVVARGGASRRVDVLAHPGEDLRERVSLAADERGLRPLHCVLVDESQFLEPLQIDQLFRIAKQDAISVICYGLRTDFRTATFPGAQRLFELADNVEKLPTMCRCGAQAEFNCRRIGERFVFEGDQVAIDEEAGGAVADAVTYMSLCGNCFMDEQRRAGVTVLG</sequence>
<evidence type="ECO:0000256" key="1">
    <source>
        <dbReference type="ARBA" id="ARBA00007587"/>
    </source>
</evidence>
<keyword evidence="3 10" id="KW-0237">DNA synthesis</keyword>
<dbReference type="GO" id="GO:0005829">
    <property type="term" value="C:cytosol"/>
    <property type="evidence" value="ECO:0007669"/>
    <property type="project" value="TreeGrafter"/>
</dbReference>
<evidence type="ECO:0000256" key="6">
    <source>
        <dbReference type="ARBA" id="ARBA00022777"/>
    </source>
</evidence>
<name>A0A3R8QPJ1_9MICO</name>
<dbReference type="GO" id="GO:0071897">
    <property type="term" value="P:DNA biosynthetic process"/>
    <property type="evidence" value="ECO:0007669"/>
    <property type="project" value="UniProtKB-KW"/>
</dbReference>
<dbReference type="SUPFAM" id="SSF52540">
    <property type="entry name" value="P-loop containing nucleoside triphosphate hydrolases"/>
    <property type="match status" value="1"/>
</dbReference>
<keyword evidence="5 10" id="KW-0547">Nucleotide-binding</keyword>
<evidence type="ECO:0000256" key="9">
    <source>
        <dbReference type="PIRSR" id="PIRSR035805-2"/>
    </source>
</evidence>
<evidence type="ECO:0000256" key="2">
    <source>
        <dbReference type="ARBA" id="ARBA00012118"/>
    </source>
</evidence>
<feature type="active site" description="Proton acceptor" evidence="8">
    <location>
        <position position="91"/>
    </location>
</feature>
<keyword evidence="13" id="KW-1185">Reference proteome</keyword>
<dbReference type="PANTHER" id="PTHR11441:SF0">
    <property type="entry name" value="THYMIDINE KINASE, CYTOSOLIC"/>
    <property type="match status" value="1"/>
</dbReference>
<evidence type="ECO:0000256" key="8">
    <source>
        <dbReference type="PIRSR" id="PIRSR035805-1"/>
    </source>
</evidence>
<dbReference type="GO" id="GO:0004797">
    <property type="term" value="F:thymidine kinase activity"/>
    <property type="evidence" value="ECO:0007669"/>
    <property type="project" value="UniProtKB-EC"/>
</dbReference>
<evidence type="ECO:0000256" key="3">
    <source>
        <dbReference type="ARBA" id="ARBA00022634"/>
    </source>
</evidence>
<dbReference type="RefSeq" id="WP_126985329.1">
    <property type="nucleotide sequence ID" value="NZ_ML133852.1"/>
</dbReference>
<dbReference type="Pfam" id="PF00265">
    <property type="entry name" value="TK"/>
    <property type="match status" value="1"/>
</dbReference>
<comment type="similarity">
    <text evidence="1 11">Belongs to the thymidine kinase family.</text>
</comment>
<dbReference type="InterPro" id="IPR027417">
    <property type="entry name" value="P-loop_NTPase"/>
</dbReference>
<evidence type="ECO:0000256" key="11">
    <source>
        <dbReference type="RuleBase" id="RU004165"/>
    </source>
</evidence>
<comment type="catalytic activity">
    <reaction evidence="10">
        <text>thymidine + ATP = dTMP + ADP + H(+)</text>
        <dbReference type="Rhea" id="RHEA:19129"/>
        <dbReference type="ChEBI" id="CHEBI:15378"/>
        <dbReference type="ChEBI" id="CHEBI:17748"/>
        <dbReference type="ChEBI" id="CHEBI:30616"/>
        <dbReference type="ChEBI" id="CHEBI:63528"/>
        <dbReference type="ChEBI" id="CHEBI:456216"/>
        <dbReference type="EC" id="2.7.1.21"/>
    </reaction>
</comment>
<dbReference type="GO" id="GO:0005524">
    <property type="term" value="F:ATP binding"/>
    <property type="evidence" value="ECO:0007669"/>
    <property type="project" value="UniProtKB-KW"/>
</dbReference>
<evidence type="ECO:0000256" key="10">
    <source>
        <dbReference type="RuleBase" id="RU000544"/>
    </source>
</evidence>
<dbReference type="PIRSF" id="PIRSF035805">
    <property type="entry name" value="TK_cell"/>
    <property type="match status" value="1"/>
</dbReference>
<evidence type="ECO:0000256" key="7">
    <source>
        <dbReference type="ARBA" id="ARBA00022840"/>
    </source>
</evidence>
<reference evidence="12 13" key="1">
    <citation type="submission" date="2018-07" db="EMBL/GenBank/DDBJ databases">
        <title>Brachybacteriurn paraconglorneratum KCTC 9916.</title>
        <authorList>
            <person name="Li Y."/>
        </authorList>
    </citation>
    <scope>NUCLEOTIDE SEQUENCE [LARGE SCALE GENOMIC DNA]</scope>
    <source>
        <strain evidence="12 13">KCTC 9916</strain>
    </source>
</reference>
<keyword evidence="4 10" id="KW-0808">Transferase</keyword>
<dbReference type="PANTHER" id="PTHR11441">
    <property type="entry name" value="THYMIDINE KINASE"/>
    <property type="match status" value="1"/>
</dbReference>
<dbReference type="AlphaFoldDB" id="A0A3R8QPJ1"/>
<dbReference type="EMBL" id="QOCI01000002">
    <property type="protein sequence ID" value="RRR19571.1"/>
    <property type="molecule type" value="Genomic_DNA"/>
</dbReference>
<dbReference type="InterPro" id="IPR001267">
    <property type="entry name" value="Thymidine_kinase"/>
</dbReference>